<evidence type="ECO:0000313" key="8">
    <source>
        <dbReference type="EMBL" id="MYL27497.1"/>
    </source>
</evidence>
<dbReference type="SUPFAM" id="SSF54975">
    <property type="entry name" value="Acylphosphatase/BLUF domain-like"/>
    <property type="match status" value="1"/>
</dbReference>
<dbReference type="Proteomes" id="UP000460751">
    <property type="component" value="Unassembled WGS sequence"/>
</dbReference>
<dbReference type="Gene3D" id="3.30.70.100">
    <property type="match status" value="1"/>
</dbReference>
<keyword evidence="5" id="KW-0378">Hydrolase</keyword>
<comment type="similarity">
    <text evidence="1 6">Belongs to the acylphosphatase family.</text>
</comment>
<feature type="active site" evidence="5">
    <location>
        <position position="52"/>
    </location>
</feature>
<dbReference type="OrthoDB" id="5295388at2"/>
<dbReference type="EMBL" id="WMEX01000006">
    <property type="protein sequence ID" value="MYL27497.1"/>
    <property type="molecule type" value="Genomic_DNA"/>
</dbReference>
<reference evidence="8 9" key="1">
    <citation type="submission" date="2019-11" db="EMBL/GenBank/DDBJ databases">
        <title>Genome sequences of 17 halophilic strains isolated from different environments.</title>
        <authorList>
            <person name="Furrow R.E."/>
        </authorList>
    </citation>
    <scope>NUCLEOTIDE SEQUENCE [LARGE SCALE GENOMIC DNA]</scope>
    <source>
        <strain evidence="8 9">22507_15_FS</strain>
    </source>
</reference>
<evidence type="ECO:0000256" key="1">
    <source>
        <dbReference type="ARBA" id="ARBA00005614"/>
    </source>
</evidence>
<dbReference type="GO" id="GO:0003998">
    <property type="term" value="F:acylphosphatase activity"/>
    <property type="evidence" value="ECO:0007669"/>
    <property type="project" value="UniProtKB-EC"/>
</dbReference>
<comment type="caution">
    <text evidence="8">The sequence shown here is derived from an EMBL/GenBank/DDBJ whole genome shotgun (WGS) entry which is preliminary data.</text>
</comment>
<dbReference type="PANTHER" id="PTHR47268:SF4">
    <property type="entry name" value="ACYLPHOSPHATASE"/>
    <property type="match status" value="1"/>
</dbReference>
<dbReference type="AlphaFoldDB" id="A0A9X4YD74"/>
<gene>
    <name evidence="8" type="ORF">GLW01_11915</name>
</gene>
<evidence type="ECO:0000256" key="5">
    <source>
        <dbReference type="PROSITE-ProRule" id="PRU00520"/>
    </source>
</evidence>
<protein>
    <recommendedName>
        <fullName evidence="3 5">acylphosphatase</fullName>
        <ecNumber evidence="2 5">3.6.1.7</ecNumber>
    </recommendedName>
</protein>
<feature type="domain" description="Acylphosphatase-like" evidence="7">
    <location>
        <begin position="37"/>
        <end position="122"/>
    </location>
</feature>
<dbReference type="InterPro" id="IPR020456">
    <property type="entry name" value="Acylphosphatase"/>
</dbReference>
<evidence type="ECO:0000256" key="4">
    <source>
        <dbReference type="ARBA" id="ARBA00047645"/>
    </source>
</evidence>
<dbReference type="InterPro" id="IPR036046">
    <property type="entry name" value="Acylphosphatase-like_dom_sf"/>
</dbReference>
<accession>A0A9X4YD74</accession>
<dbReference type="PANTHER" id="PTHR47268">
    <property type="entry name" value="ACYLPHOSPHATASE"/>
    <property type="match status" value="1"/>
</dbReference>
<proteinExistence type="inferred from homology"/>
<evidence type="ECO:0000256" key="2">
    <source>
        <dbReference type="ARBA" id="ARBA00012150"/>
    </source>
</evidence>
<evidence type="ECO:0000313" key="9">
    <source>
        <dbReference type="Proteomes" id="UP000460751"/>
    </source>
</evidence>
<evidence type="ECO:0000256" key="6">
    <source>
        <dbReference type="RuleBase" id="RU004168"/>
    </source>
</evidence>
<keyword evidence="9" id="KW-1185">Reference proteome</keyword>
<dbReference type="EC" id="3.6.1.7" evidence="2 5"/>
<feature type="active site" evidence="5">
    <location>
        <position position="70"/>
    </location>
</feature>
<dbReference type="InterPro" id="IPR001792">
    <property type="entry name" value="Acylphosphatase-like_dom"/>
</dbReference>
<evidence type="ECO:0000256" key="3">
    <source>
        <dbReference type="ARBA" id="ARBA00015991"/>
    </source>
</evidence>
<evidence type="ECO:0000259" key="7">
    <source>
        <dbReference type="PROSITE" id="PS51160"/>
    </source>
</evidence>
<dbReference type="PROSITE" id="PS51160">
    <property type="entry name" value="ACYLPHOSPHATASE_3"/>
    <property type="match status" value="1"/>
</dbReference>
<sequence length="137" mass="14990">MFCARAGVPEWDFNPPKGLEGPAQEHGFEADPANPVARHVLFSGELQGHGFREWLRHELHKHNLKGWLRNLSDGRVEAVVAGSEAAVSHLLSDPKGPEEATIENVEAVDWKGAVPQKIRVRDMVAEPESVAAETAEA</sequence>
<dbReference type="Pfam" id="PF00708">
    <property type="entry name" value="Acylphosphatase"/>
    <property type="match status" value="1"/>
</dbReference>
<comment type="catalytic activity">
    <reaction evidence="4 5">
        <text>an acyl phosphate + H2O = a carboxylate + phosphate + H(+)</text>
        <dbReference type="Rhea" id="RHEA:14965"/>
        <dbReference type="ChEBI" id="CHEBI:15377"/>
        <dbReference type="ChEBI" id="CHEBI:15378"/>
        <dbReference type="ChEBI" id="CHEBI:29067"/>
        <dbReference type="ChEBI" id="CHEBI:43474"/>
        <dbReference type="ChEBI" id="CHEBI:59918"/>
        <dbReference type="EC" id="3.6.1.7"/>
    </reaction>
</comment>
<organism evidence="8 9">
    <name type="scientific">Vreelandella halophila</name>
    <dbReference type="NCBI Taxonomy" id="86177"/>
    <lineage>
        <taxon>Bacteria</taxon>
        <taxon>Pseudomonadati</taxon>
        <taxon>Pseudomonadota</taxon>
        <taxon>Gammaproteobacteria</taxon>
        <taxon>Oceanospirillales</taxon>
        <taxon>Halomonadaceae</taxon>
        <taxon>Vreelandella</taxon>
    </lineage>
</organism>
<name>A0A9X4YD74_9GAMM</name>